<dbReference type="InterPro" id="IPR050330">
    <property type="entry name" value="Bact_OuterMem_StrucFunc"/>
</dbReference>
<feature type="region of interest" description="Disordered" evidence="8">
    <location>
        <begin position="108"/>
        <end position="136"/>
    </location>
</feature>
<evidence type="ECO:0000259" key="10">
    <source>
        <dbReference type="PROSITE" id="PS51123"/>
    </source>
</evidence>
<evidence type="ECO:0000313" key="12">
    <source>
        <dbReference type="Proteomes" id="UP000019184"/>
    </source>
</evidence>
<proteinExistence type="inferred from homology"/>
<evidence type="ECO:0000256" key="9">
    <source>
        <dbReference type="SAM" id="Phobius"/>
    </source>
</evidence>
<feature type="domain" description="OmpA-like" evidence="10">
    <location>
        <begin position="172"/>
        <end position="292"/>
    </location>
</feature>
<evidence type="ECO:0000256" key="8">
    <source>
        <dbReference type="SAM" id="MobiDB-lite"/>
    </source>
</evidence>
<gene>
    <name evidence="11" type="ORF">BN874_1710010</name>
</gene>
<dbReference type="Gene3D" id="3.30.1330.60">
    <property type="entry name" value="OmpA-like domain"/>
    <property type="match status" value="1"/>
</dbReference>
<evidence type="ECO:0000256" key="6">
    <source>
        <dbReference type="ARBA" id="ARBA00023136"/>
    </source>
</evidence>
<sequence length="329" mass="35667">MSRKKHAEAHENHERWLVSYADFITLLFAFFVVMYAVSSVNEGKYRVLSDSMQTAFRTSSPQSVKPIQVGGMVGSPTAQAVGQASMKANVAPDLRPLPASVIQRSPRAMMSQARDFNPKTDKSRTSTITASTEGNMGGGVGADKNLAKVMAKLQAALADLIRTDLVNIRSSEFWVEVEIKNSILFASGSALANPEALVPLNTIAEILREIPNRIQVEGFTDNRPIKTPVYPSNWELSAARAANIVNILMGDGVRPERMSAIGYGEYQPIADNGTEQGRMQNRRVVLVIMGNTDSRYPANAREVNATPLATTTTLAEAKPASGKTSSKKP</sequence>
<keyword evidence="11" id="KW-0969">Cilium</keyword>
<comment type="caution">
    <text evidence="11">The sequence shown here is derived from an EMBL/GenBank/DDBJ whole genome shotgun (WGS) entry which is preliminary data.</text>
</comment>
<dbReference type="OrthoDB" id="9815217at2"/>
<dbReference type="Proteomes" id="UP000019184">
    <property type="component" value="Unassembled WGS sequence"/>
</dbReference>
<keyword evidence="6 7" id="KW-0472">Membrane</keyword>
<evidence type="ECO:0000313" key="11">
    <source>
        <dbReference type="EMBL" id="CDH44532.1"/>
    </source>
</evidence>
<comment type="similarity">
    <text evidence="2">Belongs to the MotB family.</text>
</comment>
<name>A0A7U7J2U4_9GAMM</name>
<dbReference type="InterPro" id="IPR006665">
    <property type="entry name" value="OmpA-like"/>
</dbReference>
<feature type="compositionally biased region" description="Low complexity" evidence="8">
    <location>
        <begin position="309"/>
        <end position="320"/>
    </location>
</feature>
<evidence type="ECO:0000256" key="7">
    <source>
        <dbReference type="PROSITE-ProRule" id="PRU00473"/>
    </source>
</evidence>
<dbReference type="Pfam" id="PF00691">
    <property type="entry name" value="OmpA"/>
    <property type="match status" value="1"/>
</dbReference>
<evidence type="ECO:0000256" key="3">
    <source>
        <dbReference type="ARBA" id="ARBA00022475"/>
    </source>
</evidence>
<dbReference type="PANTHER" id="PTHR30329:SF20">
    <property type="entry name" value="EXPORTED PROTEIN"/>
    <property type="match status" value="1"/>
</dbReference>
<keyword evidence="11" id="KW-0966">Cell projection</keyword>
<keyword evidence="12" id="KW-1185">Reference proteome</keyword>
<evidence type="ECO:0000256" key="5">
    <source>
        <dbReference type="ARBA" id="ARBA00022989"/>
    </source>
</evidence>
<organism evidence="11 12">
    <name type="scientific">Candidatus Contendobacter odensis Run_B_J11</name>
    <dbReference type="NCBI Taxonomy" id="1400861"/>
    <lineage>
        <taxon>Bacteria</taxon>
        <taxon>Pseudomonadati</taxon>
        <taxon>Pseudomonadota</taxon>
        <taxon>Gammaproteobacteria</taxon>
        <taxon>Candidatus Competibacteraceae</taxon>
        <taxon>Candidatus Contendibacter</taxon>
    </lineage>
</organism>
<evidence type="ECO:0000256" key="2">
    <source>
        <dbReference type="ARBA" id="ARBA00008914"/>
    </source>
</evidence>
<protein>
    <submittedName>
        <fullName evidence="11">Flagellar motor protein MotB</fullName>
    </submittedName>
</protein>
<feature type="region of interest" description="Disordered" evidence="8">
    <location>
        <begin position="309"/>
        <end position="329"/>
    </location>
</feature>
<dbReference type="InterPro" id="IPR036737">
    <property type="entry name" value="OmpA-like_sf"/>
</dbReference>
<dbReference type="InterPro" id="IPR025713">
    <property type="entry name" value="MotB-like_N_dom"/>
</dbReference>
<keyword evidence="5 9" id="KW-1133">Transmembrane helix</keyword>
<keyword evidence="3" id="KW-1003">Cell membrane</keyword>
<dbReference type="RefSeq" id="WP_034431706.1">
    <property type="nucleotide sequence ID" value="NZ_CBTK010000081.1"/>
</dbReference>
<dbReference type="Pfam" id="PF13677">
    <property type="entry name" value="MotB_plug"/>
    <property type="match status" value="1"/>
</dbReference>
<dbReference type="EMBL" id="CBTK010000081">
    <property type="protein sequence ID" value="CDH44532.1"/>
    <property type="molecule type" value="Genomic_DNA"/>
</dbReference>
<feature type="transmembrane region" description="Helical" evidence="9">
    <location>
        <begin position="20"/>
        <end position="37"/>
    </location>
</feature>
<dbReference type="PROSITE" id="PS51123">
    <property type="entry name" value="OMPA_2"/>
    <property type="match status" value="1"/>
</dbReference>
<dbReference type="GO" id="GO:0005886">
    <property type="term" value="C:plasma membrane"/>
    <property type="evidence" value="ECO:0007669"/>
    <property type="project" value="UniProtKB-SubCell"/>
</dbReference>
<dbReference type="NCBIfam" id="NF006541">
    <property type="entry name" value="PRK09038.1"/>
    <property type="match status" value="1"/>
</dbReference>
<evidence type="ECO:0000256" key="1">
    <source>
        <dbReference type="ARBA" id="ARBA00004162"/>
    </source>
</evidence>
<comment type="subcellular location">
    <subcellularLocation>
        <location evidence="1">Cell membrane</location>
        <topology evidence="1">Single-pass membrane protein</topology>
    </subcellularLocation>
</comment>
<dbReference type="AlphaFoldDB" id="A0A7U7J2U4"/>
<dbReference type="PRINTS" id="PR01023">
    <property type="entry name" value="NAFLGMOTY"/>
</dbReference>
<feature type="compositionally biased region" description="Polar residues" evidence="8">
    <location>
        <begin position="125"/>
        <end position="134"/>
    </location>
</feature>
<dbReference type="SUPFAM" id="SSF103088">
    <property type="entry name" value="OmpA-like"/>
    <property type="match status" value="1"/>
</dbReference>
<keyword evidence="4 9" id="KW-0812">Transmembrane</keyword>
<dbReference type="PANTHER" id="PTHR30329">
    <property type="entry name" value="STATOR ELEMENT OF FLAGELLAR MOTOR COMPLEX"/>
    <property type="match status" value="1"/>
</dbReference>
<dbReference type="CDD" id="cd07185">
    <property type="entry name" value="OmpA_C-like"/>
    <property type="match status" value="1"/>
</dbReference>
<keyword evidence="11" id="KW-0282">Flagellum</keyword>
<reference evidence="11 12" key="1">
    <citation type="journal article" date="2014" name="ISME J.">
        <title>Candidatus Competibacter-lineage genomes retrieved from metagenomes reveal functional metabolic diversity.</title>
        <authorList>
            <person name="McIlroy S.J."/>
            <person name="Albertsen M."/>
            <person name="Andresen E.K."/>
            <person name="Saunders A.M."/>
            <person name="Kristiansen R."/>
            <person name="Stokholm-Bjerregaard M."/>
            <person name="Nielsen K.L."/>
            <person name="Nielsen P.H."/>
        </authorList>
    </citation>
    <scope>NUCLEOTIDE SEQUENCE [LARGE SCALE GENOMIC DNA]</scope>
    <source>
        <strain evidence="11 12">Run_B_J11</strain>
    </source>
</reference>
<accession>A0A7U7J2U4</accession>
<evidence type="ECO:0000256" key="4">
    <source>
        <dbReference type="ARBA" id="ARBA00022692"/>
    </source>
</evidence>